<gene>
    <name evidence="1" type="ORF">S06H3_48255</name>
</gene>
<dbReference type="AlphaFoldDB" id="X1N9D0"/>
<dbReference type="Gene3D" id="3.30.565.10">
    <property type="entry name" value="Histidine kinase-like ATPase, C-terminal domain"/>
    <property type="match status" value="1"/>
</dbReference>
<protein>
    <recommendedName>
        <fullName evidence="2">Histidine kinase/HSP90-like ATPase domain-containing protein</fullName>
    </recommendedName>
</protein>
<comment type="caution">
    <text evidence="1">The sequence shown here is derived from an EMBL/GenBank/DDBJ whole genome shotgun (WGS) entry which is preliminary data.</text>
</comment>
<organism evidence="1">
    <name type="scientific">marine sediment metagenome</name>
    <dbReference type="NCBI Taxonomy" id="412755"/>
    <lineage>
        <taxon>unclassified sequences</taxon>
        <taxon>metagenomes</taxon>
        <taxon>ecological metagenomes</taxon>
    </lineage>
</organism>
<reference evidence="1" key="1">
    <citation type="journal article" date="2014" name="Front. Microbiol.">
        <title>High frequency of phylogenetically diverse reductive dehalogenase-homologous genes in deep subseafloor sedimentary metagenomes.</title>
        <authorList>
            <person name="Kawai M."/>
            <person name="Futagami T."/>
            <person name="Toyoda A."/>
            <person name="Takaki Y."/>
            <person name="Nishi S."/>
            <person name="Hori S."/>
            <person name="Arai W."/>
            <person name="Tsubouchi T."/>
            <person name="Morono Y."/>
            <person name="Uchiyama I."/>
            <person name="Ito T."/>
            <person name="Fujiyama A."/>
            <person name="Inagaki F."/>
            <person name="Takami H."/>
        </authorList>
    </citation>
    <scope>NUCLEOTIDE SEQUENCE</scope>
    <source>
        <strain evidence="1">Expedition CK06-06</strain>
    </source>
</reference>
<proteinExistence type="predicted"/>
<feature type="non-terminal residue" evidence="1">
    <location>
        <position position="1"/>
    </location>
</feature>
<dbReference type="InterPro" id="IPR036890">
    <property type="entry name" value="HATPase_C_sf"/>
</dbReference>
<dbReference type="InterPro" id="IPR004358">
    <property type="entry name" value="Sig_transdc_His_kin-like_C"/>
</dbReference>
<name>X1N9D0_9ZZZZ</name>
<evidence type="ECO:0000313" key="1">
    <source>
        <dbReference type="EMBL" id="GAI40612.1"/>
    </source>
</evidence>
<dbReference type="EMBL" id="BARV01030375">
    <property type="protein sequence ID" value="GAI40612.1"/>
    <property type="molecule type" value="Genomic_DNA"/>
</dbReference>
<dbReference type="PRINTS" id="PR00344">
    <property type="entry name" value="BCTRLSENSOR"/>
</dbReference>
<accession>X1N9D0</accession>
<sequence>EDLKGYTSIIIADNGKGFSMPTEEIIKPFFSGKPGDAGMGIGLHIVDESMKAQKGLLLFPDWGDFNIPEEFKDGAITAICFKH</sequence>
<evidence type="ECO:0008006" key="2">
    <source>
        <dbReference type="Google" id="ProtNLM"/>
    </source>
</evidence>
<dbReference type="GO" id="GO:0016772">
    <property type="term" value="F:transferase activity, transferring phosphorus-containing groups"/>
    <property type="evidence" value="ECO:0007669"/>
    <property type="project" value="InterPro"/>
</dbReference>
<dbReference type="SUPFAM" id="SSF55874">
    <property type="entry name" value="ATPase domain of HSP90 chaperone/DNA topoisomerase II/histidine kinase"/>
    <property type="match status" value="1"/>
</dbReference>